<keyword evidence="8" id="KW-0406">Ion transport</keyword>
<dbReference type="GO" id="GO:0000329">
    <property type="term" value="C:fungal-type vacuole membrane"/>
    <property type="evidence" value="ECO:0007669"/>
    <property type="project" value="TreeGrafter"/>
</dbReference>
<sequence>MLGLGRPSFKRRPSILDLIHQDTTVSPKIQSRTTQVNNKQLPVGVGRRKSVPDDDNAVLQPSLPPESLPLSQHTMPSKDSKGTHPEDAAYHGAVFSVSGPVIVAEGMIGCAMNELCKVGYDQIVGEVIRLEGDRATIQVYEETAGVKVGDPVIRTGKPLSVELGPGLMETIYDAFTSLEAYPFQLLTERRNGTSSQLISRSATISRAGTFGEPCSRIFCFMTIRSSFLLVLEAVLPVLPKLVAILSRRSSWNSNSKGRRQIMA</sequence>
<dbReference type="CDD" id="cd18119">
    <property type="entry name" value="ATP-synt_V_A-type_alpha_N"/>
    <property type="match status" value="1"/>
</dbReference>
<dbReference type="GO" id="GO:0005524">
    <property type="term" value="F:ATP binding"/>
    <property type="evidence" value="ECO:0007669"/>
    <property type="project" value="UniProtKB-KW"/>
</dbReference>
<evidence type="ECO:0000256" key="10">
    <source>
        <dbReference type="SAM" id="MobiDB-lite"/>
    </source>
</evidence>
<dbReference type="VEuPathDB" id="FungiDB:CIHG_00839"/>
<feature type="compositionally biased region" description="Basic and acidic residues" evidence="10">
    <location>
        <begin position="76"/>
        <end position="85"/>
    </location>
</feature>
<dbReference type="Proteomes" id="UP000054563">
    <property type="component" value="Unassembled WGS sequence"/>
</dbReference>
<protein>
    <recommendedName>
        <fullName evidence="2">V-type proton ATPase catalytic subunit A</fullName>
    </recommendedName>
</protein>
<dbReference type="InterPro" id="IPR022878">
    <property type="entry name" value="V-ATPase_asu"/>
</dbReference>
<evidence type="ECO:0000256" key="4">
    <source>
        <dbReference type="ARBA" id="ARBA00022741"/>
    </source>
</evidence>
<evidence type="ECO:0000256" key="2">
    <source>
        <dbReference type="ARBA" id="ARBA00018860"/>
    </source>
</evidence>
<comment type="similarity">
    <text evidence="1">Belongs to the ATPase alpha/beta chains family.</text>
</comment>
<dbReference type="PANTHER" id="PTHR43607">
    <property type="entry name" value="V-TYPE PROTON ATPASE CATALYTIC SUBUNIT A"/>
    <property type="match status" value="1"/>
</dbReference>
<feature type="compositionally biased region" description="Polar residues" evidence="10">
    <location>
        <begin position="27"/>
        <end position="40"/>
    </location>
</feature>
<reference evidence="13" key="1">
    <citation type="journal article" date="2010" name="Genome Res.">
        <title>Population genomic sequencing of Coccidioides fungi reveals recent hybridization and transposon control.</title>
        <authorList>
            <person name="Neafsey D.E."/>
            <person name="Barker B.M."/>
            <person name="Sharpton T.J."/>
            <person name="Stajich J.E."/>
            <person name="Park D.J."/>
            <person name="Whiston E."/>
            <person name="Hung C.-Y."/>
            <person name="McMahan C."/>
            <person name="White J."/>
            <person name="Sykes S."/>
            <person name="Heiman D."/>
            <person name="Young S."/>
            <person name="Zeng Q."/>
            <person name="Abouelleil A."/>
            <person name="Aftuck L."/>
            <person name="Bessette D."/>
            <person name="Brown A."/>
            <person name="FitzGerald M."/>
            <person name="Lui A."/>
            <person name="Macdonald J.P."/>
            <person name="Priest M."/>
            <person name="Orbach M.J."/>
            <person name="Galgiani J.N."/>
            <person name="Kirkland T.N."/>
            <person name="Cole G.T."/>
            <person name="Birren B.W."/>
            <person name="Henn M.R."/>
            <person name="Taylor J.W."/>
            <person name="Rounsley S.D."/>
        </authorList>
    </citation>
    <scope>NUCLEOTIDE SEQUENCE [LARGE SCALE GENOMIC DNA]</scope>
    <source>
        <strain evidence="13">H538.4</strain>
    </source>
</reference>
<dbReference type="STRING" id="396776.A0A0J8RDP8"/>
<evidence type="ECO:0000256" key="6">
    <source>
        <dbReference type="ARBA" id="ARBA00022840"/>
    </source>
</evidence>
<keyword evidence="5" id="KW-0375">Hydrogen ion transport</keyword>
<feature type="domain" description="ATPase F1/V1/A1 complex alpha/beta subunit N-terminal" evidence="11">
    <location>
        <begin position="94"/>
        <end position="156"/>
    </location>
</feature>
<dbReference type="EMBL" id="DS016982">
    <property type="protein sequence ID" value="KMU83057.1"/>
    <property type="molecule type" value="Genomic_DNA"/>
</dbReference>
<comment type="subcellular location">
    <subcellularLocation>
        <location evidence="9">Vacuole membrane</location>
        <topology evidence="9">Peripheral membrane protein</topology>
        <orientation evidence="9">Cytoplasmic side</orientation>
    </subcellularLocation>
</comment>
<evidence type="ECO:0000313" key="12">
    <source>
        <dbReference type="EMBL" id="KMU83057.1"/>
    </source>
</evidence>
<gene>
    <name evidence="12" type="ORF">CIHG_00839</name>
</gene>
<proteinExistence type="inferred from homology"/>
<dbReference type="GO" id="GO:0046961">
    <property type="term" value="F:proton-transporting ATPase activity, rotational mechanism"/>
    <property type="evidence" value="ECO:0007669"/>
    <property type="project" value="InterPro"/>
</dbReference>
<evidence type="ECO:0000256" key="7">
    <source>
        <dbReference type="ARBA" id="ARBA00022967"/>
    </source>
</evidence>
<dbReference type="PANTHER" id="PTHR43607:SF1">
    <property type="entry name" value="H(+)-TRANSPORTING TWO-SECTOR ATPASE"/>
    <property type="match status" value="1"/>
</dbReference>
<keyword evidence="6" id="KW-0067">ATP-binding</keyword>
<keyword evidence="7" id="KW-1278">Translocase</keyword>
<feature type="region of interest" description="Disordered" evidence="10">
    <location>
        <begin position="27"/>
        <end position="85"/>
    </location>
</feature>
<evidence type="ECO:0000313" key="13">
    <source>
        <dbReference type="Proteomes" id="UP000054563"/>
    </source>
</evidence>
<evidence type="ECO:0000256" key="3">
    <source>
        <dbReference type="ARBA" id="ARBA00022448"/>
    </source>
</evidence>
<evidence type="ECO:0000259" key="11">
    <source>
        <dbReference type="Pfam" id="PF02874"/>
    </source>
</evidence>
<keyword evidence="4" id="KW-0547">Nucleotide-binding</keyword>
<evidence type="ECO:0000256" key="5">
    <source>
        <dbReference type="ARBA" id="ARBA00022781"/>
    </source>
</evidence>
<dbReference type="SUPFAM" id="SSF50615">
    <property type="entry name" value="N-terminal domain of alpha and beta subunits of F1 ATP synthase"/>
    <property type="match status" value="1"/>
</dbReference>
<dbReference type="AlphaFoldDB" id="A0A0J8RDP8"/>
<organism evidence="12 13">
    <name type="scientific">Coccidioides immitis H538.4</name>
    <dbReference type="NCBI Taxonomy" id="396776"/>
    <lineage>
        <taxon>Eukaryota</taxon>
        <taxon>Fungi</taxon>
        <taxon>Dikarya</taxon>
        <taxon>Ascomycota</taxon>
        <taxon>Pezizomycotina</taxon>
        <taxon>Eurotiomycetes</taxon>
        <taxon>Eurotiomycetidae</taxon>
        <taxon>Onygenales</taxon>
        <taxon>Onygenaceae</taxon>
        <taxon>Coccidioides</taxon>
    </lineage>
</organism>
<accession>A0A0J8RDP8</accession>
<evidence type="ECO:0000256" key="9">
    <source>
        <dbReference type="ARBA" id="ARBA00029427"/>
    </source>
</evidence>
<keyword evidence="3" id="KW-0813">Transport</keyword>
<dbReference type="GO" id="GO:0046034">
    <property type="term" value="P:ATP metabolic process"/>
    <property type="evidence" value="ECO:0007669"/>
    <property type="project" value="InterPro"/>
</dbReference>
<name>A0A0J8RDP8_COCIT</name>
<dbReference type="Pfam" id="PF02874">
    <property type="entry name" value="ATP-synt_ab_N"/>
    <property type="match status" value="1"/>
</dbReference>
<evidence type="ECO:0000256" key="1">
    <source>
        <dbReference type="ARBA" id="ARBA00008936"/>
    </source>
</evidence>
<dbReference type="InterPro" id="IPR036121">
    <property type="entry name" value="ATPase_F1/V1/A1_a/bsu_N_sf"/>
</dbReference>
<evidence type="ECO:0000256" key="8">
    <source>
        <dbReference type="ARBA" id="ARBA00023065"/>
    </source>
</evidence>
<dbReference type="InterPro" id="IPR023366">
    <property type="entry name" value="ATP_synth_asu-like_sf"/>
</dbReference>
<dbReference type="FunFam" id="2.40.30.20:FF:000002">
    <property type="entry name" value="V-type proton ATPase catalytic subunit A"/>
    <property type="match status" value="1"/>
</dbReference>
<dbReference type="InterPro" id="IPR004100">
    <property type="entry name" value="ATPase_F1/V1/A1_a/bsu_N"/>
</dbReference>
<dbReference type="Gene3D" id="2.40.30.20">
    <property type="match status" value="1"/>
</dbReference>